<gene>
    <name evidence="3" type="ORF">ABID28_000652</name>
</gene>
<evidence type="ECO:0000256" key="1">
    <source>
        <dbReference type="ARBA" id="ARBA00009199"/>
    </source>
</evidence>
<sequence>MNNWDAIEFAQQIRQKKVSTEEAVCYCIDQIEKLNPKINAVVSKQYDEALVLAKTKSFTDKVFGGVPILLKDLGQQQKGQPSTSGSRLFASYKAAQTDNFVKKLEDLGFIVLGRTNTPEFGFKNVSDSSLHGIVRLPLDLNRHAGGSSGGAAAALSSGMVPLVAASDGGGSIRIPASFNGLLGLKPTRGRIPVGPTSFRGWQGASSNFALTKSVRDTKTLLFYLQTCQMESPFPLPILKKAELENQLTQSLKIAYSYRSPIGNSISKAAKKAMDKTLRFLEKQGYELIEVDQTGVDGIEAMKSYYIMNSVETAAMFDDIEEAIGRQVTVEDMEVMTWAIYQSGQSILAKDFSKTLSQWDQYSRIMSEFHQTYDLYLTPTTTDVAPPLDAFNLSSDLKEKLLHLSEYTMLEQQDLIWTMFEKSLAWTPFTQQANLTGQPSMSLPVYKTKDGLPIGVQITAAKGREDLLLQLAQLFENEQQLEYGFVQ</sequence>
<protein>
    <submittedName>
        <fullName evidence="3">Amidase</fullName>
        <ecNumber evidence="3">3.5.1.4</ecNumber>
    </submittedName>
</protein>
<dbReference type="Proteomes" id="UP001549037">
    <property type="component" value="Unassembled WGS sequence"/>
</dbReference>
<evidence type="ECO:0000313" key="4">
    <source>
        <dbReference type="Proteomes" id="UP001549037"/>
    </source>
</evidence>
<reference evidence="3 4" key="1">
    <citation type="submission" date="2024-06" db="EMBL/GenBank/DDBJ databases">
        <title>Genomic Encyclopedia of Type Strains, Phase IV (KMG-IV): sequencing the most valuable type-strain genomes for metagenomic binning, comparative biology and taxonomic classification.</title>
        <authorList>
            <person name="Goeker M."/>
        </authorList>
    </citation>
    <scope>NUCLEOTIDE SEQUENCE [LARGE SCALE GENOMIC DNA]</scope>
    <source>
        <strain evidence="3 4">DSM 28302</strain>
    </source>
</reference>
<dbReference type="InterPro" id="IPR036928">
    <property type="entry name" value="AS_sf"/>
</dbReference>
<evidence type="ECO:0000313" key="3">
    <source>
        <dbReference type="EMBL" id="MET3634016.1"/>
    </source>
</evidence>
<dbReference type="PANTHER" id="PTHR11895:SF7">
    <property type="entry name" value="GLUTAMYL-TRNA(GLN) AMIDOTRANSFERASE SUBUNIT A, MITOCHONDRIAL"/>
    <property type="match status" value="1"/>
</dbReference>
<keyword evidence="4" id="KW-1185">Reference proteome</keyword>
<accession>A0ABV2JGZ5</accession>
<comment type="caution">
    <text evidence="3">The sequence shown here is derived from an EMBL/GenBank/DDBJ whole genome shotgun (WGS) entry which is preliminary data.</text>
</comment>
<dbReference type="SUPFAM" id="SSF75304">
    <property type="entry name" value="Amidase signature (AS) enzymes"/>
    <property type="match status" value="1"/>
</dbReference>
<comment type="similarity">
    <text evidence="1">Belongs to the amidase family.</text>
</comment>
<dbReference type="InterPro" id="IPR000120">
    <property type="entry name" value="Amidase"/>
</dbReference>
<dbReference type="EC" id="3.5.1.4" evidence="3"/>
<evidence type="ECO:0000259" key="2">
    <source>
        <dbReference type="Pfam" id="PF01425"/>
    </source>
</evidence>
<organism evidence="3 4">
    <name type="scientific">Streptococcus porcorum</name>
    <dbReference type="NCBI Taxonomy" id="701526"/>
    <lineage>
        <taxon>Bacteria</taxon>
        <taxon>Bacillati</taxon>
        <taxon>Bacillota</taxon>
        <taxon>Bacilli</taxon>
        <taxon>Lactobacillales</taxon>
        <taxon>Streptococcaceae</taxon>
        <taxon>Streptococcus</taxon>
    </lineage>
</organism>
<dbReference type="Gene3D" id="3.90.1300.10">
    <property type="entry name" value="Amidase signature (AS) domain"/>
    <property type="match status" value="1"/>
</dbReference>
<dbReference type="RefSeq" id="WP_354368070.1">
    <property type="nucleotide sequence ID" value="NZ_JBEPLN010000007.1"/>
</dbReference>
<feature type="domain" description="Amidase" evidence="2">
    <location>
        <begin position="22"/>
        <end position="468"/>
    </location>
</feature>
<dbReference type="PANTHER" id="PTHR11895">
    <property type="entry name" value="TRANSAMIDASE"/>
    <property type="match status" value="1"/>
</dbReference>
<dbReference type="Pfam" id="PF01425">
    <property type="entry name" value="Amidase"/>
    <property type="match status" value="1"/>
</dbReference>
<dbReference type="InterPro" id="IPR023631">
    <property type="entry name" value="Amidase_dom"/>
</dbReference>
<dbReference type="GO" id="GO:0004040">
    <property type="term" value="F:amidase activity"/>
    <property type="evidence" value="ECO:0007669"/>
    <property type="project" value="UniProtKB-EC"/>
</dbReference>
<proteinExistence type="inferred from homology"/>
<keyword evidence="3" id="KW-0378">Hydrolase</keyword>
<name>A0ABV2JGZ5_9STRE</name>
<dbReference type="EMBL" id="JBEPLN010000007">
    <property type="protein sequence ID" value="MET3634016.1"/>
    <property type="molecule type" value="Genomic_DNA"/>
</dbReference>
<dbReference type="NCBIfam" id="NF005099">
    <property type="entry name" value="PRK06529.1"/>
    <property type="match status" value="1"/>
</dbReference>